<gene>
    <name evidence="1" type="ORF">EST35_0211</name>
</gene>
<evidence type="ECO:0000313" key="1">
    <source>
        <dbReference type="EMBL" id="QCG76092.1"/>
    </source>
</evidence>
<evidence type="ECO:0000313" key="2">
    <source>
        <dbReference type="Proteomes" id="UP000316733"/>
    </source>
</evidence>
<dbReference type="Proteomes" id="UP000316733">
    <property type="component" value="Segment"/>
</dbReference>
<keyword evidence="1" id="KW-0255">Endonuclease</keyword>
<keyword evidence="1" id="KW-0378">Hydrolase</keyword>
<accession>A0A4Y5JVJ6</accession>
<organism evidence="1 2">
    <name type="scientific">Pseudomonas phage vB_PaeM_PA5oct</name>
    <dbReference type="NCBI Taxonomy" id="2163605"/>
    <lineage>
        <taxon>Viruses</taxon>
        <taxon>Duplodnaviria</taxon>
        <taxon>Heunggongvirae</taxon>
        <taxon>Uroviricota</taxon>
        <taxon>Caudoviricetes</taxon>
        <taxon>Arenbergviridae</taxon>
        <taxon>Wroclawvirus</taxon>
        <taxon>Wroclawvirus PA5oct</taxon>
    </lineage>
</organism>
<protein>
    <submittedName>
        <fullName evidence="1">Hef-like homing endonuclease</fullName>
    </submittedName>
</protein>
<keyword evidence="2" id="KW-1185">Reference proteome</keyword>
<dbReference type="Gene3D" id="3.40.960.10">
    <property type="entry name" value="VSR Endonuclease"/>
    <property type="match status" value="1"/>
</dbReference>
<dbReference type="GO" id="GO:0004519">
    <property type="term" value="F:endonuclease activity"/>
    <property type="evidence" value="ECO:0007669"/>
    <property type="project" value="UniProtKB-KW"/>
</dbReference>
<keyword evidence="1" id="KW-0540">Nuclease</keyword>
<dbReference type="CDD" id="cd22328">
    <property type="entry name" value="Hef-like"/>
    <property type="match status" value="1"/>
</dbReference>
<proteinExistence type="predicted"/>
<sequence>MNKLCETDRINIIKLHFDDLKSVSELKQIYGVSYDVIKTIIRDETNRLPLQETDIKILKFKKLVSKELLFELHVIKKQSFNEIRKTYKINELHLKQVFNDYGIPIEKCLYTATNKKRKTKKPEDFTKDFFEHLVYNERRTISWIKNNYNFNYEELKHHLTHLKIDYTNSLPPAVKHQQDKISRETLAEELKIKSIVDIINEYGISRTYVESVIKEYNIQYFTKPKHSILSGKESEIYRMYYDECMTTYQIAEKLGVCQYTIWKIMADNGWKTREPIKKIDLIWNDIKEEVVKLIDNGYTLAALCEKYEITSITEKLIEEGIKYTKGNISSGHAEISEYVRSLGFNVIDNDRTIIFPREIDIFIPELNIGIEYNGLYFHSTRTEGNVTKHREKYSICKQKGIRLIQIFEDEFIHKKELVKRKLAHILGKSNNKCYARNCIVKEITVADKRNFFKKYHIQEDSASSYAYGLYYDNELVCAMSFLKKKKCTELVRYASSMHVIGGFSKLLKYCINNNKIDVINTYADLRWSNPTNNVYVNNGFDILYETDFNYTYVSKEDFSKRLNRQKFMKHKLKNILSDFDKSLTEEENMKNNGFYRVYDAGHLKLQYKVNK</sequence>
<dbReference type="EMBL" id="MK797984">
    <property type="protein sequence ID" value="QCG76092.1"/>
    <property type="molecule type" value="Genomic_DNA"/>
</dbReference>
<reference evidence="2" key="1">
    <citation type="journal article" date="2020" name="bioRxiv">
        <title>Integrative omics analysis of Pseudomonas aeruginosa virus PA5oct highlights the molecular complexity of jumbo phages.</title>
        <authorList>
            <person name="Lood C."/>
            <person name="Danis-Wlodarczyk K."/>
            <person name="Blasdel B.G."/>
            <person name="Jang H.B."/>
            <person name="Vandenheuvel D."/>
            <person name="Briers Y."/>
            <person name="Noben J.-P."/>
            <person name="van Noort V."/>
            <person name="Drulis-Kawa Z."/>
            <person name="Lavigne R."/>
        </authorList>
    </citation>
    <scope>NUCLEOTIDE SEQUENCE [LARGE SCALE GENOMIC DNA]</scope>
</reference>
<name>A0A4Y5JVJ6_9CAUD</name>